<dbReference type="EMBL" id="LFIW01002106">
    <property type="protein sequence ID" value="KZL79348.1"/>
    <property type="molecule type" value="Genomic_DNA"/>
</dbReference>
<protein>
    <submittedName>
        <fullName evidence="2">Uncharacterized protein</fullName>
    </submittedName>
</protein>
<proteinExistence type="predicted"/>
<dbReference type="AlphaFoldDB" id="A0A161W686"/>
<feature type="region of interest" description="Disordered" evidence="1">
    <location>
        <begin position="16"/>
        <end position="50"/>
    </location>
</feature>
<accession>A0A161W686</accession>
<feature type="non-terminal residue" evidence="2">
    <location>
        <position position="1"/>
    </location>
</feature>
<feature type="compositionally biased region" description="Basic and acidic residues" evidence="1">
    <location>
        <begin position="32"/>
        <end position="42"/>
    </location>
</feature>
<gene>
    <name evidence="2" type="ORF">CI238_01363</name>
</gene>
<name>A0A161W686_COLIC</name>
<evidence type="ECO:0000313" key="3">
    <source>
        <dbReference type="Proteomes" id="UP000076584"/>
    </source>
</evidence>
<comment type="caution">
    <text evidence="2">The sequence shown here is derived from an EMBL/GenBank/DDBJ whole genome shotgun (WGS) entry which is preliminary data.</text>
</comment>
<evidence type="ECO:0000313" key="2">
    <source>
        <dbReference type="EMBL" id="KZL79348.1"/>
    </source>
</evidence>
<feature type="compositionally biased region" description="Basic residues" evidence="1">
    <location>
        <begin position="18"/>
        <end position="31"/>
    </location>
</feature>
<evidence type="ECO:0000256" key="1">
    <source>
        <dbReference type="SAM" id="MobiDB-lite"/>
    </source>
</evidence>
<sequence>LVAGRWLVRPARELEAQHRRHRRRHGRRRRRYLEDQRREGGALRDASGGPILPQQILVEAVDRVRQRTGREEGQGHNAGGGGSELINDSDGRKKSVQCIYGTQGIERRAVAAVANSGWNYNLSIDYCDDKPRLAVASATRLWHS</sequence>
<organism evidence="2 3">
    <name type="scientific">Colletotrichum incanum</name>
    <name type="common">Soybean anthracnose fungus</name>
    <dbReference type="NCBI Taxonomy" id="1573173"/>
    <lineage>
        <taxon>Eukaryota</taxon>
        <taxon>Fungi</taxon>
        <taxon>Dikarya</taxon>
        <taxon>Ascomycota</taxon>
        <taxon>Pezizomycotina</taxon>
        <taxon>Sordariomycetes</taxon>
        <taxon>Hypocreomycetidae</taxon>
        <taxon>Glomerellales</taxon>
        <taxon>Glomerellaceae</taxon>
        <taxon>Colletotrichum</taxon>
        <taxon>Colletotrichum spaethianum species complex</taxon>
    </lineage>
</organism>
<reference evidence="2 3" key="1">
    <citation type="submission" date="2015-06" db="EMBL/GenBank/DDBJ databases">
        <title>Survival trade-offs in plant roots during colonization by closely related pathogenic and mutualistic fungi.</title>
        <authorList>
            <person name="Hacquard S."/>
            <person name="Kracher B."/>
            <person name="Hiruma K."/>
            <person name="Weinman A."/>
            <person name="Muench P."/>
            <person name="Garrido Oter R."/>
            <person name="Ver Loren van Themaat E."/>
            <person name="Dallerey J.-F."/>
            <person name="Damm U."/>
            <person name="Henrissat B."/>
            <person name="Lespinet O."/>
            <person name="Thon M."/>
            <person name="Kemen E."/>
            <person name="McHardy A.C."/>
            <person name="Schulze-Lefert P."/>
            <person name="O'Connell R.J."/>
        </authorList>
    </citation>
    <scope>NUCLEOTIDE SEQUENCE [LARGE SCALE GENOMIC DNA]</scope>
    <source>
        <strain evidence="2 3">MAFF 238704</strain>
    </source>
</reference>
<dbReference type="Proteomes" id="UP000076584">
    <property type="component" value="Unassembled WGS sequence"/>
</dbReference>
<keyword evidence="3" id="KW-1185">Reference proteome</keyword>
<feature type="region of interest" description="Disordered" evidence="1">
    <location>
        <begin position="66"/>
        <end position="89"/>
    </location>
</feature>